<dbReference type="AlphaFoldDB" id="H3ZPK7"/>
<dbReference type="PaxDb" id="523849-OCC_04310"/>
<feature type="transmembrane region" description="Helical" evidence="2">
    <location>
        <begin position="142"/>
        <end position="161"/>
    </location>
</feature>
<protein>
    <recommendedName>
        <fullName evidence="3">Transglutaminase-like domain-containing protein</fullName>
    </recommendedName>
</protein>
<keyword evidence="2" id="KW-0472">Membrane</keyword>
<dbReference type="Pfam" id="PF04473">
    <property type="entry name" value="DUF553"/>
    <property type="match status" value="1"/>
</dbReference>
<keyword evidence="2" id="KW-0812">Transmembrane</keyword>
<sequence>MFPRIMHTIRTLDKRQYLPSEKDIERKDIKELSYILKEDSDVKTLTNILEWQERNIRYWDERGYLHALFWIIAIMLILFIPKLELQIKGILILVIVVILYAGNIYLYLLPQIILLSWLLFVLWSIYITNPLVSIQIVSLGQIIVLAVILGGLISPIIYLWVKYRTIKYYSPHFKLSDTFETSLPVEKILSYRLAVCRDYAKLTAALLFNLYPENEIYFIEIPNHVATGIKIRDKIYVLDQKLPITSLDQWIHYWKSRLNKKALEVTILKAVYQKGKIKIEKVDQKKVKNLNIPTVDVNSLNRKLPEELGIEETTTSNKVEKIKSIRLKDMALKYEKDEIVEYSMARAFKNKILNEFCENTKKITKIEVQQDGKDIVLSIFYI</sequence>
<name>H3ZPK7_THELN</name>
<keyword evidence="2" id="KW-1133">Transmembrane helix</keyword>
<accession>H3ZPK7</accession>
<dbReference type="OrthoDB" id="86147at2157"/>
<dbReference type="RefSeq" id="WP_004069043.1">
    <property type="nucleotide sequence ID" value="NC_022084.1"/>
</dbReference>
<feature type="transmembrane region" description="Helical" evidence="2">
    <location>
        <begin position="63"/>
        <end position="81"/>
    </location>
</feature>
<dbReference type="Proteomes" id="UP000015502">
    <property type="component" value="Chromosome"/>
</dbReference>
<reference evidence="4 5" key="1">
    <citation type="journal article" date="2012" name="J. Bacteriol.">
        <title>Genome sequence of the model hyperthermophilic archaeon Thermococcus litoralis NS-C.</title>
        <authorList>
            <person name="Gardner A.F."/>
            <person name="Kumar S."/>
            <person name="Perler F.B."/>
        </authorList>
    </citation>
    <scope>NUCLEOTIDE SEQUENCE [LARGE SCALE GENOMIC DNA]</scope>
    <source>
        <strain evidence="5">ATCC 51850 / DSM 5473 / JCM 8560 / NS-C</strain>
    </source>
</reference>
<feature type="domain" description="Transglutaminase-like" evidence="3">
    <location>
        <begin position="27"/>
        <end position="260"/>
    </location>
</feature>
<feature type="transmembrane region" description="Helical" evidence="2">
    <location>
        <begin position="87"/>
        <end position="108"/>
    </location>
</feature>
<evidence type="ECO:0000259" key="3">
    <source>
        <dbReference type="Pfam" id="PF04473"/>
    </source>
</evidence>
<gene>
    <name evidence="4" type="ORF">OCC_04310</name>
</gene>
<dbReference type="GeneID" id="16548669"/>
<dbReference type="InterPro" id="IPR007562">
    <property type="entry name" value="Transglutaminase-like_domain"/>
</dbReference>
<dbReference type="HOGENOM" id="CLU_722835_0_0_2"/>
<evidence type="ECO:0000313" key="4">
    <source>
        <dbReference type="EMBL" id="EHR78051.1"/>
    </source>
</evidence>
<organism evidence="4 5">
    <name type="scientific">Thermococcus litoralis (strain ATCC 51850 / DSM 5473 / JCM 8560 / NS-C)</name>
    <dbReference type="NCBI Taxonomy" id="523849"/>
    <lineage>
        <taxon>Archaea</taxon>
        <taxon>Methanobacteriati</taxon>
        <taxon>Methanobacteriota</taxon>
        <taxon>Thermococci</taxon>
        <taxon>Thermococcales</taxon>
        <taxon>Thermococcaceae</taxon>
        <taxon>Thermococcus</taxon>
    </lineage>
</organism>
<comment type="similarity">
    <text evidence="1">Belongs to the UPF0252 family.</text>
</comment>
<evidence type="ECO:0000256" key="1">
    <source>
        <dbReference type="ARBA" id="ARBA00007458"/>
    </source>
</evidence>
<evidence type="ECO:0000256" key="2">
    <source>
        <dbReference type="SAM" id="Phobius"/>
    </source>
</evidence>
<dbReference type="EMBL" id="CP006670">
    <property type="protein sequence ID" value="EHR78051.1"/>
    <property type="molecule type" value="Genomic_DNA"/>
</dbReference>
<proteinExistence type="inferred from homology"/>
<feature type="transmembrane region" description="Helical" evidence="2">
    <location>
        <begin position="115"/>
        <end position="136"/>
    </location>
</feature>
<dbReference type="KEGG" id="tlt:OCC_04310"/>
<evidence type="ECO:0000313" key="5">
    <source>
        <dbReference type="Proteomes" id="UP000015502"/>
    </source>
</evidence>
<keyword evidence="5" id="KW-1185">Reference proteome</keyword>